<evidence type="ECO:0000313" key="4">
    <source>
        <dbReference type="Proteomes" id="UP000008370"/>
    </source>
</evidence>
<evidence type="ECO:0000256" key="1">
    <source>
        <dbReference type="SAM" id="MobiDB-lite"/>
    </source>
</evidence>
<name>K5WLJ8_PHACS</name>
<gene>
    <name evidence="3" type="ORF">PHACADRAFT_250931</name>
</gene>
<dbReference type="GeneID" id="18915066"/>
<reference evidence="3 4" key="1">
    <citation type="journal article" date="2012" name="BMC Genomics">
        <title>Comparative genomics of the white-rot fungi, Phanerochaete carnosa and P. chrysosporium, to elucidate the genetic basis of the distinct wood types they colonize.</title>
        <authorList>
            <person name="Suzuki H."/>
            <person name="MacDonald J."/>
            <person name="Syed K."/>
            <person name="Salamov A."/>
            <person name="Hori C."/>
            <person name="Aerts A."/>
            <person name="Henrissat B."/>
            <person name="Wiebenga A."/>
            <person name="vanKuyk P.A."/>
            <person name="Barry K."/>
            <person name="Lindquist E."/>
            <person name="LaButti K."/>
            <person name="Lapidus A."/>
            <person name="Lucas S."/>
            <person name="Coutinho P."/>
            <person name="Gong Y."/>
            <person name="Samejima M."/>
            <person name="Mahadevan R."/>
            <person name="Abou-Zaid M."/>
            <person name="de Vries R.P."/>
            <person name="Igarashi K."/>
            <person name="Yadav J.S."/>
            <person name="Grigoriev I.V."/>
            <person name="Master E.R."/>
        </authorList>
    </citation>
    <scope>NUCLEOTIDE SEQUENCE [LARGE SCALE GENOMIC DNA]</scope>
    <source>
        <strain evidence="3 4">HHB-10118-sp</strain>
    </source>
</reference>
<dbReference type="HOGENOM" id="CLU_044614_3_1_1"/>
<organism evidence="3 4">
    <name type="scientific">Phanerochaete carnosa (strain HHB-10118-sp)</name>
    <name type="common">White-rot fungus</name>
    <name type="synonym">Peniophora carnosa</name>
    <dbReference type="NCBI Taxonomy" id="650164"/>
    <lineage>
        <taxon>Eukaryota</taxon>
        <taxon>Fungi</taxon>
        <taxon>Dikarya</taxon>
        <taxon>Basidiomycota</taxon>
        <taxon>Agaricomycotina</taxon>
        <taxon>Agaricomycetes</taxon>
        <taxon>Polyporales</taxon>
        <taxon>Phanerochaetaceae</taxon>
        <taxon>Phanerochaete</taxon>
    </lineage>
</organism>
<feature type="transmembrane region" description="Helical" evidence="2">
    <location>
        <begin position="158"/>
        <end position="176"/>
    </location>
</feature>
<feature type="transmembrane region" description="Helical" evidence="2">
    <location>
        <begin position="75"/>
        <end position="96"/>
    </location>
</feature>
<sequence length="359" mass="38958">MSNAPRYARPVRIMPTIADISSLDAAAPPAPPITLPPLGLSTMTAIWTSAILYGMTCIIFGGALHVLFRRKERNWYLIIWSYLLWLVSTSDEIVAFTQLYRSLSNPALVGNPVAWDEYWLLADSLDSAHLIIYITVVLLQDLLLIWRLYVVWGHNWKVVLIPLVVEFAHFSCAYVTGGIIQKAGGGAATSVQHWGLAGWSLDIFMNTTVTLAIAGKLWWAGRKSHSAGGRFTYRATVYCILESGGIFAGATLISFCLDATGQVGSAGGATYCLSQAASITPLVIIARVGLGLVHGRNTATYNASAPSQPMAFVSNPMQVHIGRLTQSDDTEQHSMTRLDNKSMKSLDHPPQAAPGPIDD</sequence>
<feature type="transmembrane region" description="Helical" evidence="2">
    <location>
        <begin position="128"/>
        <end position="146"/>
    </location>
</feature>
<keyword evidence="2" id="KW-0812">Transmembrane</keyword>
<protein>
    <submittedName>
        <fullName evidence="3">Uncharacterized protein</fullName>
    </submittedName>
</protein>
<dbReference type="RefSeq" id="XP_007392611.1">
    <property type="nucleotide sequence ID" value="XM_007392549.1"/>
</dbReference>
<proteinExistence type="predicted"/>
<dbReference type="InParanoid" id="K5WLJ8"/>
<feature type="transmembrane region" description="Helical" evidence="2">
    <location>
        <begin position="196"/>
        <end position="219"/>
    </location>
</feature>
<evidence type="ECO:0000313" key="3">
    <source>
        <dbReference type="EMBL" id="EKM60064.1"/>
    </source>
</evidence>
<dbReference type="EMBL" id="JH930469">
    <property type="protein sequence ID" value="EKM60064.1"/>
    <property type="molecule type" value="Genomic_DNA"/>
</dbReference>
<dbReference type="KEGG" id="pco:PHACADRAFT_250931"/>
<keyword evidence="2" id="KW-1133">Transmembrane helix</keyword>
<feature type="transmembrane region" description="Helical" evidence="2">
    <location>
        <begin position="231"/>
        <end position="255"/>
    </location>
</feature>
<dbReference type="Proteomes" id="UP000008370">
    <property type="component" value="Unassembled WGS sequence"/>
</dbReference>
<accession>K5WLJ8</accession>
<feature type="compositionally biased region" description="Basic and acidic residues" evidence="1">
    <location>
        <begin position="330"/>
        <end position="347"/>
    </location>
</feature>
<keyword evidence="2" id="KW-0472">Membrane</keyword>
<feature type="transmembrane region" description="Helical" evidence="2">
    <location>
        <begin position="45"/>
        <end position="68"/>
    </location>
</feature>
<keyword evidence="4" id="KW-1185">Reference proteome</keyword>
<dbReference type="AlphaFoldDB" id="K5WLJ8"/>
<evidence type="ECO:0000256" key="2">
    <source>
        <dbReference type="SAM" id="Phobius"/>
    </source>
</evidence>
<dbReference type="OrthoDB" id="3357408at2759"/>
<feature type="region of interest" description="Disordered" evidence="1">
    <location>
        <begin position="325"/>
        <end position="359"/>
    </location>
</feature>